<feature type="region of interest" description="Disordered" evidence="1">
    <location>
        <begin position="1"/>
        <end position="58"/>
    </location>
</feature>
<reference evidence="2 3" key="1">
    <citation type="journal article" date="2024" name="Nat. Commun.">
        <title>Phylogenomics reveals the evolutionary origins of lichenization in chlorophyte algae.</title>
        <authorList>
            <person name="Puginier C."/>
            <person name="Libourel C."/>
            <person name="Otte J."/>
            <person name="Skaloud P."/>
            <person name="Haon M."/>
            <person name="Grisel S."/>
            <person name="Petersen M."/>
            <person name="Berrin J.G."/>
            <person name="Delaux P.M."/>
            <person name="Dal Grande F."/>
            <person name="Keller J."/>
        </authorList>
    </citation>
    <scope>NUCLEOTIDE SEQUENCE [LARGE SCALE GENOMIC DNA]</scope>
    <source>
        <strain evidence="2 3">SAG 2036</strain>
    </source>
</reference>
<accession>A0AAW1P1K9</accession>
<gene>
    <name evidence="2" type="ORF">WJX73_008454</name>
</gene>
<protein>
    <submittedName>
        <fullName evidence="2">Uncharacterized protein</fullName>
    </submittedName>
</protein>
<comment type="caution">
    <text evidence="2">The sequence shown here is derived from an EMBL/GenBank/DDBJ whole genome shotgun (WGS) entry which is preliminary data.</text>
</comment>
<sequence>MIHASAGAQARIAGEAVRDQQVKHSPGLTAARPRSQPESLCKGGAFQTSLNPREAAPRLPQLPRFRWEPIAAKSSLVCIFKVMHTTGSRLDHDWFFDKA</sequence>
<organism evidence="2 3">
    <name type="scientific">Symbiochloris irregularis</name>
    <dbReference type="NCBI Taxonomy" id="706552"/>
    <lineage>
        <taxon>Eukaryota</taxon>
        <taxon>Viridiplantae</taxon>
        <taxon>Chlorophyta</taxon>
        <taxon>core chlorophytes</taxon>
        <taxon>Trebouxiophyceae</taxon>
        <taxon>Trebouxiales</taxon>
        <taxon>Trebouxiaceae</taxon>
        <taxon>Symbiochloris</taxon>
    </lineage>
</organism>
<proteinExistence type="predicted"/>
<evidence type="ECO:0000313" key="2">
    <source>
        <dbReference type="EMBL" id="KAK9802852.1"/>
    </source>
</evidence>
<keyword evidence="3" id="KW-1185">Reference proteome</keyword>
<dbReference type="Proteomes" id="UP001465755">
    <property type="component" value="Unassembled WGS sequence"/>
</dbReference>
<name>A0AAW1P1K9_9CHLO</name>
<evidence type="ECO:0000256" key="1">
    <source>
        <dbReference type="SAM" id="MobiDB-lite"/>
    </source>
</evidence>
<dbReference type="EMBL" id="JALJOQ010000066">
    <property type="protein sequence ID" value="KAK9802852.1"/>
    <property type="molecule type" value="Genomic_DNA"/>
</dbReference>
<dbReference type="AlphaFoldDB" id="A0AAW1P1K9"/>
<evidence type="ECO:0000313" key="3">
    <source>
        <dbReference type="Proteomes" id="UP001465755"/>
    </source>
</evidence>